<dbReference type="EMBL" id="CAJB01000155">
    <property type="protein sequence ID" value="CCH77918.1"/>
    <property type="molecule type" value="Genomic_DNA"/>
</dbReference>
<keyword evidence="1 2" id="KW-0238">DNA-binding</keyword>
<protein>
    <submittedName>
        <fullName evidence="4">Transcriptional regulator, TetR family</fullName>
    </submittedName>
</protein>
<dbReference type="InterPro" id="IPR009057">
    <property type="entry name" value="Homeodomain-like_sf"/>
</dbReference>
<reference evidence="4 5" key="1">
    <citation type="journal article" date="2013" name="ISME J.">
        <title>A metabolic model for members of the genus Tetrasphaera involved in enhanced biological phosphorus removal.</title>
        <authorList>
            <person name="Kristiansen R."/>
            <person name="Nguyen H.T.T."/>
            <person name="Saunders A.M."/>
            <person name="Nielsen J.L."/>
            <person name="Wimmer R."/>
            <person name="Le V.Q."/>
            <person name="McIlroy S.J."/>
            <person name="Petrovski S."/>
            <person name="Seviour R.J."/>
            <person name="Calteau A."/>
            <person name="Nielsen K.L."/>
            <person name="Nielsen P.H."/>
        </authorList>
    </citation>
    <scope>NUCLEOTIDE SEQUENCE [LARGE SCALE GENOMIC DNA]</scope>
    <source>
        <strain evidence="4 5">T1-X7</strain>
    </source>
</reference>
<dbReference type="GO" id="GO:0003677">
    <property type="term" value="F:DNA binding"/>
    <property type="evidence" value="ECO:0007669"/>
    <property type="project" value="UniProtKB-UniRule"/>
</dbReference>
<feature type="DNA-binding region" description="H-T-H motif" evidence="2">
    <location>
        <begin position="37"/>
        <end position="56"/>
    </location>
</feature>
<evidence type="ECO:0000259" key="3">
    <source>
        <dbReference type="PROSITE" id="PS50977"/>
    </source>
</evidence>
<dbReference type="InterPro" id="IPR001647">
    <property type="entry name" value="HTH_TetR"/>
</dbReference>
<evidence type="ECO:0000313" key="4">
    <source>
        <dbReference type="EMBL" id="CCH77918.1"/>
    </source>
</evidence>
<name>A0A077LVF7_9MICO</name>
<dbReference type="Proteomes" id="UP000035721">
    <property type="component" value="Unassembled WGS sequence"/>
</dbReference>
<gene>
    <name evidence="4" type="ORF">BN12_2380011</name>
</gene>
<evidence type="ECO:0000313" key="5">
    <source>
        <dbReference type="Proteomes" id="UP000035721"/>
    </source>
</evidence>
<sequence length="202" mass="21734">MAIDDDGGRAPDTSARREELAEAATDWALDHGLIGLRLRPLAGALGTSDRMLIYHFHDKDALVAAILRTSNDRSLAVLRSLPPSPDVRRAVLDLWAAHRAGQLERCQRLYVEAAALGLFGQEPYARIVRDSNRVWVAAVAAHLESAGCPAGASERLANLVDAAFAGFLLDQPLGEDRTLHESVEDLAEAAAQIAEAAVRAVR</sequence>
<keyword evidence="5" id="KW-1185">Reference proteome</keyword>
<dbReference type="STRING" id="1194083.BN12_2380011"/>
<organism evidence="4 5">
    <name type="scientific">Nostocoides japonicum T1-X7</name>
    <dbReference type="NCBI Taxonomy" id="1194083"/>
    <lineage>
        <taxon>Bacteria</taxon>
        <taxon>Bacillati</taxon>
        <taxon>Actinomycetota</taxon>
        <taxon>Actinomycetes</taxon>
        <taxon>Micrococcales</taxon>
        <taxon>Intrasporangiaceae</taxon>
        <taxon>Nostocoides</taxon>
    </lineage>
</organism>
<evidence type="ECO:0000256" key="1">
    <source>
        <dbReference type="ARBA" id="ARBA00023125"/>
    </source>
</evidence>
<dbReference type="SUPFAM" id="SSF46689">
    <property type="entry name" value="Homeodomain-like"/>
    <property type="match status" value="1"/>
</dbReference>
<accession>A0A077LVF7</accession>
<feature type="domain" description="HTH tetR-type" evidence="3">
    <location>
        <begin position="14"/>
        <end position="74"/>
    </location>
</feature>
<dbReference type="PROSITE" id="PS50977">
    <property type="entry name" value="HTH_TETR_2"/>
    <property type="match status" value="1"/>
</dbReference>
<comment type="caution">
    <text evidence="4">The sequence shown here is derived from an EMBL/GenBank/DDBJ whole genome shotgun (WGS) entry which is preliminary data.</text>
</comment>
<dbReference type="OrthoDB" id="5177743at2"/>
<evidence type="ECO:0000256" key="2">
    <source>
        <dbReference type="PROSITE-ProRule" id="PRU00335"/>
    </source>
</evidence>
<dbReference type="Gene3D" id="1.10.357.10">
    <property type="entry name" value="Tetracycline Repressor, domain 2"/>
    <property type="match status" value="1"/>
</dbReference>
<proteinExistence type="predicted"/>
<dbReference type="RefSeq" id="WP_048556598.1">
    <property type="nucleotide sequence ID" value="NZ_HF570958.1"/>
</dbReference>
<dbReference type="AlphaFoldDB" id="A0A077LVF7"/>